<dbReference type="GO" id="GO:0015627">
    <property type="term" value="C:type II protein secretion system complex"/>
    <property type="evidence" value="ECO:0007669"/>
    <property type="project" value="InterPro"/>
</dbReference>
<dbReference type="AlphaFoldDB" id="A0A975AM39"/>
<comment type="subcellular location">
    <subcellularLocation>
        <location evidence="1">Cell inner membrane</location>
        <topology evidence="1">Single-pass membrane protein</topology>
    </subcellularLocation>
</comment>
<dbReference type="RefSeq" id="WP_207325602.1">
    <property type="nucleotide sequence ID" value="NZ_CP071504.1"/>
</dbReference>
<dbReference type="Gene3D" id="3.55.40.10">
    <property type="entry name" value="minor pseudopilin epsh domain"/>
    <property type="match status" value="1"/>
</dbReference>
<gene>
    <name evidence="13" type="ORF">JYB88_04245</name>
</gene>
<evidence type="ECO:0000256" key="3">
    <source>
        <dbReference type="ARBA" id="ARBA00022475"/>
    </source>
</evidence>
<keyword evidence="5" id="KW-0997">Cell inner membrane</keyword>
<accession>A0A975AM39</accession>
<evidence type="ECO:0000256" key="8">
    <source>
        <dbReference type="ARBA" id="ARBA00023136"/>
    </source>
</evidence>
<evidence type="ECO:0000256" key="6">
    <source>
        <dbReference type="ARBA" id="ARBA00022692"/>
    </source>
</evidence>
<evidence type="ECO:0000313" key="14">
    <source>
        <dbReference type="Proteomes" id="UP000663281"/>
    </source>
</evidence>
<evidence type="ECO:0000256" key="2">
    <source>
        <dbReference type="ARBA" id="ARBA00021549"/>
    </source>
</evidence>
<evidence type="ECO:0000256" key="9">
    <source>
        <dbReference type="ARBA" id="ARBA00025772"/>
    </source>
</evidence>
<dbReference type="Proteomes" id="UP000663281">
    <property type="component" value="Chromosome"/>
</dbReference>
<dbReference type="GO" id="GO:0015628">
    <property type="term" value="P:protein secretion by the type II secretion system"/>
    <property type="evidence" value="ECO:0007669"/>
    <property type="project" value="InterPro"/>
</dbReference>
<keyword evidence="4" id="KW-0488">Methylation</keyword>
<keyword evidence="14" id="KW-1185">Reference proteome</keyword>
<dbReference type="EMBL" id="CP071504">
    <property type="protein sequence ID" value="QSX30873.1"/>
    <property type="molecule type" value="Genomic_DNA"/>
</dbReference>
<dbReference type="InterPro" id="IPR022346">
    <property type="entry name" value="T2SS_GspH"/>
</dbReference>
<evidence type="ECO:0000256" key="5">
    <source>
        <dbReference type="ARBA" id="ARBA00022519"/>
    </source>
</evidence>
<evidence type="ECO:0000256" key="1">
    <source>
        <dbReference type="ARBA" id="ARBA00004377"/>
    </source>
</evidence>
<evidence type="ECO:0000313" key="13">
    <source>
        <dbReference type="EMBL" id="QSX30873.1"/>
    </source>
</evidence>
<feature type="transmembrane region" description="Helical" evidence="11">
    <location>
        <begin position="6"/>
        <end position="29"/>
    </location>
</feature>
<dbReference type="InterPro" id="IPR012902">
    <property type="entry name" value="N_methyl_site"/>
</dbReference>
<dbReference type="KEGG" id="scyp:JYB88_04245"/>
<dbReference type="SUPFAM" id="SSF54523">
    <property type="entry name" value="Pili subunits"/>
    <property type="match status" value="1"/>
</dbReference>
<dbReference type="Pfam" id="PF07963">
    <property type="entry name" value="N_methyl"/>
    <property type="match status" value="1"/>
</dbReference>
<sequence>MQKYSSGFTLVELMVTLVVAITLVVVGVPSMMDMYQAYRAQSEISRIQDTLRFARNQAVSYGTNVTVCPYKAGGCGASWSDGLRVYLVDAGGNQQELRVVEGINSDDTIKATGNVTFTADGLASSASTFVYCPAGEVDYSRSTTVSVTGIIKSGANGLSCQ</sequence>
<organism evidence="13 14">
    <name type="scientific">Shewanella cyperi</name>
    <dbReference type="NCBI Taxonomy" id="2814292"/>
    <lineage>
        <taxon>Bacteria</taxon>
        <taxon>Pseudomonadati</taxon>
        <taxon>Pseudomonadota</taxon>
        <taxon>Gammaproteobacteria</taxon>
        <taxon>Alteromonadales</taxon>
        <taxon>Shewanellaceae</taxon>
        <taxon>Shewanella</taxon>
    </lineage>
</organism>
<evidence type="ECO:0000256" key="4">
    <source>
        <dbReference type="ARBA" id="ARBA00022481"/>
    </source>
</evidence>
<keyword evidence="3" id="KW-1003">Cell membrane</keyword>
<evidence type="ECO:0000256" key="10">
    <source>
        <dbReference type="ARBA" id="ARBA00030775"/>
    </source>
</evidence>
<protein>
    <recommendedName>
        <fullName evidence="2">Type II secretion system protein H</fullName>
    </recommendedName>
    <alternativeName>
        <fullName evidence="10">General secretion pathway protein H</fullName>
    </alternativeName>
</protein>
<dbReference type="Pfam" id="PF12019">
    <property type="entry name" value="GspH"/>
    <property type="match status" value="1"/>
</dbReference>
<comment type="similarity">
    <text evidence="9">Belongs to the GSP H family.</text>
</comment>
<name>A0A975AM39_9GAMM</name>
<keyword evidence="7 11" id="KW-1133">Transmembrane helix</keyword>
<reference evidence="13 14" key="1">
    <citation type="submission" date="2021-03" db="EMBL/GenBank/DDBJ databases">
        <title>Novel species identification of genus Shewanella.</title>
        <authorList>
            <person name="Liu G."/>
            <person name="Zhang Q."/>
        </authorList>
    </citation>
    <scope>NUCLEOTIDE SEQUENCE [LARGE SCALE GENOMIC DNA]</scope>
    <source>
        <strain evidence="13 14">FJAT-53726</strain>
    </source>
</reference>
<proteinExistence type="inferred from homology"/>
<keyword evidence="6 11" id="KW-0812">Transmembrane</keyword>
<dbReference type="InterPro" id="IPR045584">
    <property type="entry name" value="Pilin-like"/>
</dbReference>
<dbReference type="GO" id="GO:0005886">
    <property type="term" value="C:plasma membrane"/>
    <property type="evidence" value="ECO:0007669"/>
    <property type="project" value="UniProtKB-SubCell"/>
</dbReference>
<dbReference type="PROSITE" id="PS00409">
    <property type="entry name" value="PROKAR_NTER_METHYL"/>
    <property type="match status" value="1"/>
</dbReference>
<evidence type="ECO:0000259" key="12">
    <source>
        <dbReference type="Pfam" id="PF12019"/>
    </source>
</evidence>
<evidence type="ECO:0000256" key="7">
    <source>
        <dbReference type="ARBA" id="ARBA00022989"/>
    </source>
</evidence>
<evidence type="ECO:0000256" key="11">
    <source>
        <dbReference type="SAM" id="Phobius"/>
    </source>
</evidence>
<feature type="domain" description="General secretion pathway GspH" evidence="12">
    <location>
        <begin position="45"/>
        <end position="149"/>
    </location>
</feature>
<keyword evidence="8 11" id="KW-0472">Membrane</keyword>